<feature type="chain" id="PRO_5043589621" description="Glycine zipper domain-containing protein" evidence="1">
    <location>
        <begin position="18"/>
        <end position="243"/>
    </location>
</feature>
<reference evidence="2 3" key="1">
    <citation type="submission" date="2018-08" db="EMBL/GenBank/DDBJ databases">
        <title>Draft genome sequence of Rhodobacter sphaeroides FY.</title>
        <authorList>
            <person name="Rayyan A."/>
            <person name="Meyer T.E."/>
            <person name="Kyndt J.A."/>
        </authorList>
    </citation>
    <scope>NUCLEOTIDE SEQUENCE [LARGE SCALE GENOMIC DNA]</scope>
    <source>
        <strain evidence="2 3">FY</strain>
    </source>
</reference>
<keyword evidence="1" id="KW-0732">Signal</keyword>
<dbReference type="EMBL" id="QWGP01000001">
    <property type="protein sequence ID" value="RHZ98619.1"/>
    <property type="molecule type" value="Genomic_DNA"/>
</dbReference>
<evidence type="ECO:0000256" key="1">
    <source>
        <dbReference type="SAM" id="SignalP"/>
    </source>
</evidence>
<feature type="signal peptide" evidence="1">
    <location>
        <begin position="1"/>
        <end position="17"/>
    </location>
</feature>
<dbReference type="Proteomes" id="UP000266305">
    <property type="component" value="Unassembled WGS sequence"/>
</dbReference>
<name>A0AAX1URP0_CERSP</name>
<dbReference type="AlphaFoldDB" id="A0AAX1URP0"/>
<sequence length="243" mass="25203">MTSKLLTAAFVGMIALAGGCTTETVGHSTKSAPSGFSVGNKTPKEISLEKQVKSLNQQSRDIVVRNTVEGAMAGAVVGCGIALILGGDGDDCVKTAAAGALVGGVGGNAVGRQAAQKNRDLVKRDQVLAKLKGINASLGSVQTNLRDVLRSQNAEIASLQRQVGANQITQSAYDKRVRAINSNRTAVVKGLQTAETNVSKERMELVSLEKQGGQSLSTLRSAASSTEKRLASLRSTVSLIPTK</sequence>
<organism evidence="2 3">
    <name type="scientific">Cereibacter sphaeroides</name>
    <name type="common">Rhodobacter sphaeroides</name>
    <dbReference type="NCBI Taxonomy" id="1063"/>
    <lineage>
        <taxon>Bacteria</taxon>
        <taxon>Pseudomonadati</taxon>
        <taxon>Pseudomonadota</taxon>
        <taxon>Alphaproteobacteria</taxon>
        <taxon>Rhodobacterales</taxon>
        <taxon>Paracoccaceae</taxon>
        <taxon>Cereibacter</taxon>
    </lineage>
</organism>
<dbReference type="PROSITE" id="PS51257">
    <property type="entry name" value="PROKAR_LIPOPROTEIN"/>
    <property type="match status" value="1"/>
</dbReference>
<gene>
    <name evidence="2" type="ORF">D1114_00575</name>
</gene>
<evidence type="ECO:0008006" key="4">
    <source>
        <dbReference type="Google" id="ProtNLM"/>
    </source>
</evidence>
<evidence type="ECO:0000313" key="3">
    <source>
        <dbReference type="Proteomes" id="UP000266305"/>
    </source>
</evidence>
<protein>
    <recommendedName>
        <fullName evidence="4">Glycine zipper domain-containing protein</fullName>
    </recommendedName>
</protein>
<accession>A0AAX1URP0</accession>
<evidence type="ECO:0000313" key="2">
    <source>
        <dbReference type="EMBL" id="RHZ98619.1"/>
    </source>
</evidence>
<comment type="caution">
    <text evidence="2">The sequence shown here is derived from an EMBL/GenBank/DDBJ whole genome shotgun (WGS) entry which is preliminary data.</text>
</comment>
<dbReference type="RefSeq" id="WP_118999006.1">
    <property type="nucleotide sequence ID" value="NZ_QWGP01000001.1"/>
</dbReference>
<proteinExistence type="predicted"/>